<evidence type="ECO:0000256" key="4">
    <source>
        <dbReference type="ARBA" id="ARBA00022670"/>
    </source>
</evidence>
<keyword evidence="12 14" id="KW-0472">Membrane</keyword>
<dbReference type="InterPro" id="IPR045175">
    <property type="entry name" value="M28_fam"/>
</dbReference>
<comment type="cofactor">
    <cofactor evidence="1">
        <name>Zn(2+)</name>
        <dbReference type="ChEBI" id="CHEBI:29105"/>
    </cofactor>
</comment>
<feature type="transmembrane region" description="Helical" evidence="14">
    <location>
        <begin position="629"/>
        <end position="651"/>
    </location>
</feature>
<evidence type="ECO:0000256" key="10">
    <source>
        <dbReference type="ARBA" id="ARBA00022989"/>
    </source>
</evidence>
<evidence type="ECO:0000256" key="9">
    <source>
        <dbReference type="ARBA" id="ARBA00022833"/>
    </source>
</evidence>
<name>A0A8W8J788_MAGGI</name>
<proteinExistence type="inferred from homology"/>
<evidence type="ECO:0000256" key="11">
    <source>
        <dbReference type="ARBA" id="ARBA00023049"/>
    </source>
</evidence>
<reference evidence="18" key="1">
    <citation type="submission" date="2022-08" db="UniProtKB">
        <authorList>
            <consortium name="EnsemblMetazoa"/>
        </authorList>
    </citation>
    <scope>IDENTIFICATION</scope>
    <source>
        <strain evidence="18">05x7-T-G4-1.051#20</strain>
    </source>
</reference>
<feature type="transmembrane region" description="Helical" evidence="14">
    <location>
        <begin position="599"/>
        <end position="617"/>
    </location>
</feature>
<feature type="domain" description="Endoplasmic reticulum metallopeptidase 1/1-A TM" evidence="17">
    <location>
        <begin position="426"/>
        <end position="644"/>
    </location>
</feature>
<evidence type="ECO:0000256" key="12">
    <source>
        <dbReference type="ARBA" id="ARBA00023136"/>
    </source>
</evidence>
<feature type="transmembrane region" description="Helical" evidence="14">
    <location>
        <begin position="508"/>
        <end position="534"/>
    </location>
</feature>
<keyword evidence="13" id="KW-0325">Glycoprotein</keyword>
<dbReference type="SUPFAM" id="SSF53187">
    <property type="entry name" value="Zn-dependent exopeptidases"/>
    <property type="match status" value="1"/>
</dbReference>
<evidence type="ECO:0000256" key="8">
    <source>
        <dbReference type="ARBA" id="ARBA00022824"/>
    </source>
</evidence>
<keyword evidence="10 14" id="KW-1133">Transmembrane helix</keyword>
<keyword evidence="6" id="KW-0479">Metal-binding</keyword>
<evidence type="ECO:0000256" key="7">
    <source>
        <dbReference type="ARBA" id="ARBA00022801"/>
    </source>
</evidence>
<feature type="transmembrane region" description="Helical" evidence="14">
    <location>
        <begin position="40"/>
        <end position="61"/>
    </location>
</feature>
<evidence type="ECO:0000256" key="2">
    <source>
        <dbReference type="ARBA" id="ARBA00004477"/>
    </source>
</evidence>
<feature type="transmembrane region" description="Helical" evidence="14">
    <location>
        <begin position="422"/>
        <end position="450"/>
    </location>
</feature>
<dbReference type="Pfam" id="PF22249">
    <property type="entry name" value="ERMP1-TM"/>
    <property type="match status" value="1"/>
</dbReference>
<dbReference type="EnsemblMetazoa" id="G1735.1">
    <property type="protein sequence ID" value="G1735.1:cds"/>
    <property type="gene ID" value="G1735"/>
</dbReference>
<evidence type="ECO:0000259" key="17">
    <source>
        <dbReference type="Pfam" id="PF22249"/>
    </source>
</evidence>
<dbReference type="GO" id="GO:0046872">
    <property type="term" value="F:metal ion binding"/>
    <property type="evidence" value="ECO:0007669"/>
    <property type="project" value="UniProtKB-KW"/>
</dbReference>
<organism evidence="18 19">
    <name type="scientific">Magallana gigas</name>
    <name type="common">Pacific oyster</name>
    <name type="synonym">Crassostrea gigas</name>
    <dbReference type="NCBI Taxonomy" id="29159"/>
    <lineage>
        <taxon>Eukaryota</taxon>
        <taxon>Metazoa</taxon>
        <taxon>Spiralia</taxon>
        <taxon>Lophotrochozoa</taxon>
        <taxon>Mollusca</taxon>
        <taxon>Bivalvia</taxon>
        <taxon>Autobranchia</taxon>
        <taxon>Pteriomorphia</taxon>
        <taxon>Ostreida</taxon>
        <taxon>Ostreoidea</taxon>
        <taxon>Ostreidae</taxon>
        <taxon>Magallana</taxon>
    </lineage>
</organism>
<keyword evidence="9" id="KW-0862">Zinc</keyword>
<dbReference type="InterPro" id="IPR053973">
    <property type="entry name" value="ERMP1-like_C"/>
</dbReference>
<keyword evidence="4" id="KW-0645">Protease</keyword>
<dbReference type="PANTHER" id="PTHR12147:SF22">
    <property type="entry name" value="ENDOPLASMIC RETICULUM METALLOPEPTIDASE 1"/>
    <property type="match status" value="1"/>
</dbReference>
<keyword evidence="19" id="KW-1185">Reference proteome</keyword>
<dbReference type="FunFam" id="3.40.630.10:FF:000008">
    <property type="entry name" value="Endoplasmic reticulum metallopeptidase 1"/>
    <property type="match status" value="1"/>
</dbReference>
<evidence type="ECO:0000256" key="1">
    <source>
        <dbReference type="ARBA" id="ARBA00001947"/>
    </source>
</evidence>
<feature type="transmembrane region" description="Helical" evidence="14">
    <location>
        <begin position="392"/>
        <end position="410"/>
    </location>
</feature>
<feature type="domain" description="Peptidase M28" evidence="15">
    <location>
        <begin position="158"/>
        <end position="351"/>
    </location>
</feature>
<keyword evidence="7" id="KW-0378">Hydrolase</keyword>
<evidence type="ECO:0008006" key="20">
    <source>
        <dbReference type="Google" id="ProtNLM"/>
    </source>
</evidence>
<dbReference type="CDD" id="cd03875">
    <property type="entry name" value="M28_Fxna_like"/>
    <property type="match status" value="1"/>
</dbReference>
<evidence type="ECO:0000256" key="5">
    <source>
        <dbReference type="ARBA" id="ARBA00022692"/>
    </source>
</evidence>
<dbReference type="Gene3D" id="3.40.630.10">
    <property type="entry name" value="Zn peptidases"/>
    <property type="match status" value="1"/>
</dbReference>
<evidence type="ECO:0000259" key="16">
    <source>
        <dbReference type="Pfam" id="PF22248"/>
    </source>
</evidence>
<comment type="similarity">
    <text evidence="3">Belongs to the peptidase M28 family.</text>
</comment>
<protein>
    <recommendedName>
        <fullName evidence="20">Endoplasmic reticulum metallopeptidase 1</fullName>
    </recommendedName>
</protein>
<evidence type="ECO:0000256" key="13">
    <source>
        <dbReference type="ARBA" id="ARBA00023180"/>
    </source>
</evidence>
<keyword evidence="11" id="KW-0482">Metalloprotease</keyword>
<dbReference type="InterPro" id="IPR007484">
    <property type="entry name" value="Peptidase_M28"/>
</dbReference>
<keyword evidence="8" id="KW-0256">Endoplasmic reticulum</keyword>
<evidence type="ECO:0000256" key="6">
    <source>
        <dbReference type="ARBA" id="ARBA00022723"/>
    </source>
</evidence>
<evidence type="ECO:0000313" key="18">
    <source>
        <dbReference type="EnsemblMetazoa" id="G1735.1:cds"/>
    </source>
</evidence>
<dbReference type="GO" id="GO:0006508">
    <property type="term" value="P:proteolysis"/>
    <property type="evidence" value="ECO:0007669"/>
    <property type="project" value="UniProtKB-KW"/>
</dbReference>
<evidence type="ECO:0000256" key="14">
    <source>
        <dbReference type="SAM" id="Phobius"/>
    </source>
</evidence>
<dbReference type="GO" id="GO:0008235">
    <property type="term" value="F:metalloexopeptidase activity"/>
    <property type="evidence" value="ECO:0007669"/>
    <property type="project" value="InterPro"/>
</dbReference>
<keyword evidence="5 14" id="KW-0812">Transmembrane</keyword>
<dbReference type="PANTHER" id="PTHR12147">
    <property type="entry name" value="METALLOPEPTIDASE M28 FAMILY MEMBER"/>
    <property type="match status" value="1"/>
</dbReference>
<feature type="domain" description="Endoplasmic reticulum metallopeptidase 1-like C-terminal" evidence="16">
    <location>
        <begin position="660"/>
        <end position="887"/>
    </location>
</feature>
<evidence type="ECO:0000256" key="3">
    <source>
        <dbReference type="ARBA" id="ARBA00010918"/>
    </source>
</evidence>
<accession>A0A8W8J788</accession>
<dbReference type="InterPro" id="IPR048024">
    <property type="entry name" value="Fxna-like_M28_dom"/>
</dbReference>
<dbReference type="InterPro" id="IPR053974">
    <property type="entry name" value="ERMP1_1-A_TM"/>
</dbReference>
<dbReference type="GO" id="GO:0005789">
    <property type="term" value="C:endoplasmic reticulum membrane"/>
    <property type="evidence" value="ECO:0007669"/>
    <property type="project" value="UniProtKB-SubCell"/>
</dbReference>
<feature type="transmembrane region" description="Helical" evidence="14">
    <location>
        <begin position="555"/>
        <end position="587"/>
    </location>
</feature>
<dbReference type="AlphaFoldDB" id="A0A8W8J788"/>
<evidence type="ECO:0000259" key="15">
    <source>
        <dbReference type="Pfam" id="PF04389"/>
    </source>
</evidence>
<dbReference type="Pfam" id="PF04389">
    <property type="entry name" value="Peptidase_M28"/>
    <property type="match status" value="1"/>
</dbReference>
<dbReference type="Proteomes" id="UP000005408">
    <property type="component" value="Unassembled WGS sequence"/>
</dbReference>
<sequence>MESATRRRNQKVRKVEDDILGNECDDENKQTRTQTHYDSFTLFSAYIGSAGLIYLLMYTLFHSFPSAVKEAESSENKFCEERARYHLENITSFGPRVAGSNANEVHAKEYLMKEIQKIEKQHHPSKRMEIDLQITSGSFHLVNFIQTNFYSVYRNMQNIVVKITDEEESDDSFLINCHHDSVSSSPGAGDNAVSCSVMLEIIRIISRSSVKLKHSVIFLFNGAEENMLQASHGFITQHKWVKSIKTVINLDSAGAGGWEVVFQTGPEHPWLVAAYAESVPHPFGSVIGQEFFELGLIPSDTDFRIFRDFGQIPGLDIAHIANGYVYHTKYDQPRYIPSGCLQRAGDNLLALILKLATNPKLADPGLDRHGSMVFIDVLGFFMVHYPVRIGKILNYLAVVLSFLHIYKRSANYTPKELNGKSYVLLVMCSVLVSLVVWVLCTFLLGGFGLVMSFSGRAMFWFTHTFNIFFVFIIPSLAAILRLHQYLKDYFWKKIHPCIIEEIHFDASLLIWSVFTFIMTTAGLASAFMAMFWTLPPLIIREYIANIINPDWKSSLSTYLLVMLSSIAIPAVIMMEVFFGIFSLIVPIMGRSGTELPPDLAIAVISCLFVCLYSQYLVGATYLCSNMKSFLMFLASCFAVSFLVVMFTPLGFPFSGNPDGPSPKRILPFHMQRKFHDKDGHITKTDSGLWILNFDYLGNSLFYDNEFIKNSHLKECDGPNCGLPYLIPVGHMIDPKQSLYNINNEVPNVSPLVNLRLTGRKFVLPEVERFTFQATGPDHMTMYIVPHSGIELVDWSIDRGHPTPVSKRKDSNETLYFVYYSHGIKPDKPWQFYLDFKMTEKTDVVSEIALCGHYLHGDQHITPLLQRFMDSLPDWTVPNPWVVTYNLYQF</sequence>
<feature type="transmembrane region" description="Helical" evidence="14">
    <location>
        <begin position="457"/>
        <end position="480"/>
    </location>
</feature>
<comment type="subcellular location">
    <subcellularLocation>
        <location evidence="2">Endoplasmic reticulum membrane</location>
        <topology evidence="2">Multi-pass membrane protein</topology>
    </subcellularLocation>
</comment>
<dbReference type="Pfam" id="PF22248">
    <property type="entry name" value="ERMP1_C"/>
    <property type="match status" value="1"/>
</dbReference>
<evidence type="ECO:0000313" key="19">
    <source>
        <dbReference type="Proteomes" id="UP000005408"/>
    </source>
</evidence>